<evidence type="ECO:0000256" key="9">
    <source>
        <dbReference type="ARBA" id="ARBA00022691"/>
    </source>
</evidence>
<dbReference type="AlphaFoldDB" id="A0AAD9Q3U8"/>
<dbReference type="PROSITE" id="PS01159">
    <property type="entry name" value="WW_DOMAIN_1"/>
    <property type="match status" value="1"/>
</dbReference>
<keyword evidence="14" id="KW-0805">Transcription regulation</keyword>
<organism evidence="24 25">
    <name type="scientific">Acropora cervicornis</name>
    <name type="common">Staghorn coral</name>
    <dbReference type="NCBI Taxonomy" id="6130"/>
    <lineage>
        <taxon>Eukaryota</taxon>
        <taxon>Metazoa</taxon>
        <taxon>Cnidaria</taxon>
        <taxon>Anthozoa</taxon>
        <taxon>Hexacorallia</taxon>
        <taxon>Scleractinia</taxon>
        <taxon>Astrocoeniina</taxon>
        <taxon>Acroporidae</taxon>
        <taxon>Acropora</taxon>
    </lineage>
</organism>
<feature type="region of interest" description="Disordered" evidence="19">
    <location>
        <begin position="267"/>
        <end position="286"/>
    </location>
</feature>
<dbReference type="InterPro" id="IPR001214">
    <property type="entry name" value="SET_dom"/>
</dbReference>
<evidence type="ECO:0000256" key="15">
    <source>
        <dbReference type="ARBA" id="ARBA00023163"/>
    </source>
</evidence>
<feature type="region of interest" description="Disordered" evidence="19">
    <location>
        <begin position="701"/>
        <end position="756"/>
    </location>
</feature>
<evidence type="ECO:0000259" key="21">
    <source>
        <dbReference type="PROSITE" id="PS50280"/>
    </source>
</evidence>
<feature type="compositionally biased region" description="Pro residues" evidence="19">
    <location>
        <begin position="1078"/>
        <end position="1087"/>
    </location>
</feature>
<keyword evidence="15" id="KW-0804">Transcription</keyword>
<feature type="compositionally biased region" description="Polar residues" evidence="19">
    <location>
        <begin position="577"/>
        <end position="593"/>
    </location>
</feature>
<dbReference type="Gene3D" id="2.20.70.10">
    <property type="match status" value="1"/>
</dbReference>
<dbReference type="InterPro" id="IPR003616">
    <property type="entry name" value="Post-SET_dom"/>
</dbReference>
<feature type="compositionally biased region" description="Basic residues" evidence="19">
    <location>
        <begin position="706"/>
        <end position="715"/>
    </location>
</feature>
<dbReference type="GO" id="GO:0046872">
    <property type="term" value="F:metal ion binding"/>
    <property type="evidence" value="ECO:0007669"/>
    <property type="project" value="UniProtKB-KW"/>
</dbReference>
<dbReference type="Gene3D" id="1.10.1740.100">
    <property type="entry name" value="Set2, Rpb1 interacting domain"/>
    <property type="match status" value="1"/>
</dbReference>
<feature type="region of interest" description="Disordered" evidence="19">
    <location>
        <begin position="1"/>
        <end position="26"/>
    </location>
</feature>
<evidence type="ECO:0000256" key="12">
    <source>
        <dbReference type="ARBA" id="ARBA00022833"/>
    </source>
</evidence>
<dbReference type="GO" id="GO:0140955">
    <property type="term" value="F:histone H3K36 trimethyltransferase activity"/>
    <property type="evidence" value="ECO:0007669"/>
    <property type="project" value="UniProtKB-EC"/>
</dbReference>
<keyword evidence="12" id="KW-0862">Zinc</keyword>
<evidence type="ECO:0000259" key="20">
    <source>
        <dbReference type="PROSITE" id="PS50020"/>
    </source>
</evidence>
<feature type="region of interest" description="Disordered" evidence="19">
    <location>
        <begin position="981"/>
        <end position="1009"/>
    </location>
</feature>
<evidence type="ECO:0000256" key="19">
    <source>
        <dbReference type="SAM" id="MobiDB-lite"/>
    </source>
</evidence>
<reference evidence="24" key="2">
    <citation type="journal article" date="2023" name="Science">
        <title>Genomic signatures of disease resistance in endangered staghorn corals.</title>
        <authorList>
            <person name="Vollmer S.V."/>
            <person name="Selwyn J.D."/>
            <person name="Despard B.A."/>
            <person name="Roesel C.L."/>
        </authorList>
    </citation>
    <scope>NUCLEOTIDE SEQUENCE</scope>
    <source>
        <strain evidence="24">K2</strain>
    </source>
</reference>
<keyword evidence="10" id="KW-0479">Metal-binding</keyword>
<comment type="subcellular location">
    <subcellularLocation>
        <location evidence="2">Chromosome</location>
    </subcellularLocation>
    <subcellularLocation>
        <location evidence="1">Nucleus</location>
    </subcellularLocation>
</comment>
<dbReference type="PANTHER" id="PTHR46711">
    <property type="entry name" value="HISTONE-LYSINE N-METHYLTRANSFERASE SETD2"/>
    <property type="match status" value="1"/>
</dbReference>
<feature type="compositionally biased region" description="Polar residues" evidence="19">
    <location>
        <begin position="887"/>
        <end position="925"/>
    </location>
</feature>
<name>A0AAD9Q3U8_ACRCE</name>
<dbReference type="EC" id="2.1.1.359" evidence="3"/>
<evidence type="ECO:0000256" key="5">
    <source>
        <dbReference type="ARBA" id="ARBA00022473"/>
    </source>
</evidence>
<feature type="domain" description="SET" evidence="21">
    <location>
        <begin position="114"/>
        <end position="231"/>
    </location>
</feature>
<dbReference type="InterPro" id="IPR035441">
    <property type="entry name" value="TFIIS/LEDGF_dom_sf"/>
</dbReference>
<dbReference type="Gene3D" id="1.20.930.10">
    <property type="entry name" value="Conserved domain common to transcription factors TFIIS, elongin A, CRSP70"/>
    <property type="match status" value="1"/>
</dbReference>
<dbReference type="Pfam" id="PF00397">
    <property type="entry name" value="WW"/>
    <property type="match status" value="1"/>
</dbReference>
<dbReference type="InterPro" id="IPR044437">
    <property type="entry name" value="SETD2/Set2_SET"/>
</dbReference>
<evidence type="ECO:0000256" key="7">
    <source>
        <dbReference type="ARBA" id="ARBA00022603"/>
    </source>
</evidence>
<dbReference type="InterPro" id="IPR013257">
    <property type="entry name" value="SRI"/>
</dbReference>
<evidence type="ECO:0000313" key="25">
    <source>
        <dbReference type="Proteomes" id="UP001249851"/>
    </source>
</evidence>
<accession>A0AAD9Q3U8</accession>
<evidence type="ECO:0000256" key="11">
    <source>
        <dbReference type="ARBA" id="ARBA00022782"/>
    </source>
</evidence>
<dbReference type="PROSITE" id="PS50280">
    <property type="entry name" value="SET"/>
    <property type="match status" value="1"/>
</dbReference>
<evidence type="ECO:0000256" key="14">
    <source>
        <dbReference type="ARBA" id="ARBA00023015"/>
    </source>
</evidence>
<feature type="region of interest" description="Disordered" evidence="19">
    <location>
        <begin position="942"/>
        <end position="964"/>
    </location>
</feature>
<dbReference type="InterPro" id="IPR001202">
    <property type="entry name" value="WW_dom"/>
</dbReference>
<dbReference type="SUPFAM" id="SSF82199">
    <property type="entry name" value="SET domain"/>
    <property type="match status" value="1"/>
</dbReference>
<dbReference type="SMART" id="SM00317">
    <property type="entry name" value="SET"/>
    <property type="match status" value="1"/>
</dbReference>
<feature type="compositionally biased region" description="Polar residues" evidence="19">
    <location>
        <begin position="946"/>
        <end position="964"/>
    </location>
</feature>
<feature type="compositionally biased region" description="Basic and acidic residues" evidence="19">
    <location>
        <begin position="981"/>
        <end position="991"/>
    </location>
</feature>
<dbReference type="PROSITE" id="PS50020">
    <property type="entry name" value="WW_DOMAIN_2"/>
    <property type="match status" value="1"/>
</dbReference>
<feature type="compositionally biased region" description="Polar residues" evidence="19">
    <location>
        <begin position="445"/>
        <end position="457"/>
    </location>
</feature>
<dbReference type="PANTHER" id="PTHR46711:SF1">
    <property type="entry name" value="HISTONE-LYSINE N-METHYLTRANSFERASE SETD2"/>
    <property type="match status" value="1"/>
</dbReference>
<feature type="compositionally biased region" description="Polar residues" evidence="19">
    <location>
        <begin position="721"/>
        <end position="756"/>
    </location>
</feature>
<gene>
    <name evidence="24" type="ORF">P5673_024233</name>
</gene>
<keyword evidence="9" id="KW-0949">S-adenosyl-L-methionine</keyword>
<feature type="domain" description="WW" evidence="20">
    <location>
        <begin position="1000"/>
        <end position="1033"/>
    </location>
</feature>
<protein>
    <recommendedName>
        <fullName evidence="3">[histone H3]-lysine(36) N-trimethyltransferase</fullName>
        <ecNumber evidence="3">2.1.1.359</ecNumber>
    </recommendedName>
    <alternativeName>
        <fullName evidence="17">SET domain-containing protein 2</fullName>
    </alternativeName>
</protein>
<keyword evidence="7" id="KW-0489">Methyltransferase</keyword>
<dbReference type="PROSITE" id="PS50868">
    <property type="entry name" value="POST_SET"/>
    <property type="match status" value="1"/>
</dbReference>
<dbReference type="Gene3D" id="2.170.270.10">
    <property type="entry name" value="SET domain"/>
    <property type="match status" value="1"/>
</dbReference>
<comment type="catalytic activity">
    <reaction evidence="18">
        <text>L-lysyl(36)-[histone H3] + 3 S-adenosyl-L-methionine = N(6),N(6),N(6)-trimethyl-L-lysyl(36)-[histone H3] + 3 S-adenosyl-L-homocysteine + 3 H(+)</text>
        <dbReference type="Rhea" id="RHEA:60324"/>
        <dbReference type="Rhea" id="RHEA-COMP:9785"/>
        <dbReference type="Rhea" id="RHEA-COMP:15536"/>
        <dbReference type="ChEBI" id="CHEBI:15378"/>
        <dbReference type="ChEBI" id="CHEBI:29969"/>
        <dbReference type="ChEBI" id="CHEBI:57856"/>
        <dbReference type="ChEBI" id="CHEBI:59789"/>
        <dbReference type="ChEBI" id="CHEBI:61961"/>
        <dbReference type="EC" id="2.1.1.359"/>
    </reaction>
</comment>
<keyword evidence="5" id="KW-0217">Developmental protein</keyword>
<dbReference type="InterPro" id="IPR036020">
    <property type="entry name" value="WW_dom_sf"/>
</dbReference>
<keyword evidence="25" id="KW-1185">Reference proteome</keyword>
<dbReference type="PROSITE" id="PS51215">
    <property type="entry name" value="AWS"/>
    <property type="match status" value="1"/>
</dbReference>
<reference evidence="24" key="1">
    <citation type="journal article" date="2023" name="G3 (Bethesda)">
        <title>Whole genome assembly and annotation of the endangered Caribbean coral Acropora cervicornis.</title>
        <authorList>
            <person name="Selwyn J.D."/>
            <person name="Vollmer S.V."/>
        </authorList>
    </citation>
    <scope>NUCLEOTIDE SEQUENCE</scope>
    <source>
        <strain evidence="24">K2</strain>
    </source>
</reference>
<dbReference type="Pfam" id="PF08236">
    <property type="entry name" value="SRI"/>
    <property type="match status" value="1"/>
</dbReference>
<keyword evidence="8" id="KW-0808">Transferase</keyword>
<dbReference type="GO" id="GO:0005634">
    <property type="term" value="C:nucleus"/>
    <property type="evidence" value="ECO:0007669"/>
    <property type="project" value="UniProtKB-SubCell"/>
</dbReference>
<dbReference type="GO" id="GO:0032259">
    <property type="term" value="P:methylation"/>
    <property type="evidence" value="ECO:0007669"/>
    <property type="project" value="UniProtKB-KW"/>
</dbReference>
<dbReference type="InterPro" id="IPR038190">
    <property type="entry name" value="SRI_sf"/>
</dbReference>
<evidence type="ECO:0000256" key="1">
    <source>
        <dbReference type="ARBA" id="ARBA00004123"/>
    </source>
</evidence>
<dbReference type="FunFam" id="2.170.270.10:FF:000016">
    <property type="entry name" value="Histone-lysine N-methyltransferase"/>
    <property type="match status" value="1"/>
</dbReference>
<dbReference type="InterPro" id="IPR042294">
    <property type="entry name" value="SETD2_animal"/>
</dbReference>
<sequence length="1213" mass="136265">MSSEDMFDCSRHTDDNGSSSEDEVLDEHVISSTEEYQPPYYEHVEENEYLFDRKTRVNKEVRKMQCECSYEADQDGFVGCGENCLNRLLMIECNSRCKCGAACSNKRFQQGCKVKVEVLKTEKKGWGLRTLEDLEPNQFVMEYCGEVMDYRDFQDRAEQYDRENRQHYYFMTLRADEIIDATFKGNLSRFINHSCDPNCETQKWTVNGLLRIGFFTLKHITAGEELTFDYKLQRYGKVAQQCHCEGLNCRGFIGGEKQTPLKNTIERIATPPTSSPRRRQRKKRNLTDDFDDITLEDEVEKLLGDNRGLVQSDQALKLSRLMVRAETTEQRIMLLKILQHTTDQSCLKAFLRYQGLSLLWSWMVDGGGKKAKLQKQLLETLKCLPIATKNQLEDSKVIKVVRKWALSSCHLLGTGINIAPDNDSPTDSECTAGLEDEDEKEKKLTSSPFFGRQSSNKDQSDDESLDAEVESFNVDKIQQLVKTKMVHENLEKSPDDLSEDDFKSEDDRLPTDEVGVMSNELLKSWNKLNALATCAPIAKIDEPEVYRIPKKSATPAKQDRILELSSASSPAGVGEPDTTTSISTSLEKFQSYTKEQEALKGSALESRTSPVSQGFSTCSENTLDEKDRNDEAVKPKPADFSSLEFGEVAESKESSTSNEQEEIHSAPPAAEFDDTKSPSSLPTFGYQQRMNFNVYQGFNSLQQKPKGNKKKKKKWSQNQNFCQQPERNVQGSGNYTNTNLQPNFGQQQGMAPWRGSSQCIQNVPQSFQGNQVYCGGPLGLVQGPGPQNMVPGNLAGNISQQASSFPNFSVPPPNIPPLEFFRKIPPPNFPPQSQPVVIPQLPQNPLIPQQTVPLPHLQPNQPTFFPSSQQAPYNRLPPPPPPFQASLPVQPSSQFPQNSSMPQLPQGTQSGFPSQQNQFPALSSSSVSHVGLIPVKQVSPHEEVSLMTQHQSSTPEATSASEVESLALQTGAVTTSSLETYESRGEPEHHTPLRVKRNPTHLPPHWKSATDPQGKVYYYHTQTRETQWELPRWETSPSSEEEPVTVVDGTSFIGHSYPIAEEVSSPKAKVRKTAKIPSTPPGTPPESPTLAYTTAAADTTAHKRDDEHVIGDSSSSDPTSHFNKIKEMFRMKLSNVVVNCLNPFFKVDCKAGRILNTEDFKYLARKLTHGILMKELSHLKSEETLQCNDSVKIKTKEYIRTYMKKFGPVYKRT</sequence>
<evidence type="ECO:0000256" key="13">
    <source>
        <dbReference type="ARBA" id="ARBA00022853"/>
    </source>
</evidence>
<evidence type="ECO:0000259" key="23">
    <source>
        <dbReference type="PROSITE" id="PS51215"/>
    </source>
</evidence>
<dbReference type="Pfam" id="PF00856">
    <property type="entry name" value="SET"/>
    <property type="match status" value="1"/>
</dbReference>
<evidence type="ECO:0000256" key="10">
    <source>
        <dbReference type="ARBA" id="ARBA00022723"/>
    </source>
</evidence>
<evidence type="ECO:0000256" key="8">
    <source>
        <dbReference type="ARBA" id="ARBA00022679"/>
    </source>
</evidence>
<keyword evidence="4" id="KW-0158">Chromosome</keyword>
<feature type="compositionally biased region" description="Basic and acidic residues" evidence="19">
    <location>
        <begin position="623"/>
        <end position="637"/>
    </location>
</feature>
<keyword evidence="11" id="KW-0221">Differentiation</keyword>
<dbReference type="GO" id="GO:0030154">
    <property type="term" value="P:cell differentiation"/>
    <property type="evidence" value="ECO:0007669"/>
    <property type="project" value="UniProtKB-KW"/>
</dbReference>
<feature type="compositionally biased region" description="Basic and acidic residues" evidence="19">
    <location>
        <begin position="485"/>
        <end position="495"/>
    </location>
</feature>
<proteinExistence type="predicted"/>
<comment type="caution">
    <text evidence="24">The sequence shown here is derived from an EMBL/GenBank/DDBJ whole genome shotgun (WGS) entry which is preliminary data.</text>
</comment>
<keyword evidence="16" id="KW-0539">Nucleus</keyword>
<evidence type="ECO:0000256" key="17">
    <source>
        <dbReference type="ARBA" id="ARBA00030091"/>
    </source>
</evidence>
<evidence type="ECO:0000256" key="3">
    <source>
        <dbReference type="ARBA" id="ARBA00012178"/>
    </source>
</evidence>
<dbReference type="GO" id="GO:0006355">
    <property type="term" value="P:regulation of DNA-templated transcription"/>
    <property type="evidence" value="ECO:0007669"/>
    <property type="project" value="InterPro"/>
</dbReference>
<feature type="region of interest" description="Disordered" evidence="19">
    <location>
        <begin position="485"/>
        <end position="510"/>
    </location>
</feature>
<keyword evidence="6" id="KW-0597">Phosphoprotein</keyword>
<keyword evidence="13" id="KW-0156">Chromatin regulator</keyword>
<feature type="region of interest" description="Disordered" evidence="19">
    <location>
        <begin position="417"/>
        <end position="467"/>
    </location>
</feature>
<evidence type="ECO:0000256" key="4">
    <source>
        <dbReference type="ARBA" id="ARBA00022454"/>
    </source>
</evidence>
<dbReference type="SMART" id="SM00570">
    <property type="entry name" value="AWS"/>
    <property type="match status" value="1"/>
</dbReference>
<feature type="region of interest" description="Disordered" evidence="19">
    <location>
        <begin position="1064"/>
        <end position="1089"/>
    </location>
</feature>
<feature type="compositionally biased region" description="Polar residues" evidence="19">
    <location>
        <begin position="605"/>
        <end position="621"/>
    </location>
</feature>
<feature type="domain" description="Post-SET" evidence="22">
    <location>
        <begin position="238"/>
        <end position="254"/>
    </location>
</feature>
<dbReference type="InterPro" id="IPR006560">
    <property type="entry name" value="AWS_dom"/>
</dbReference>
<evidence type="ECO:0000259" key="22">
    <source>
        <dbReference type="PROSITE" id="PS50868"/>
    </source>
</evidence>
<evidence type="ECO:0000256" key="18">
    <source>
        <dbReference type="ARBA" id="ARBA00047545"/>
    </source>
</evidence>
<dbReference type="CDD" id="cd00201">
    <property type="entry name" value="WW"/>
    <property type="match status" value="1"/>
</dbReference>
<dbReference type="CDD" id="cd19172">
    <property type="entry name" value="SET_SETD2"/>
    <property type="match status" value="1"/>
</dbReference>
<dbReference type="Pfam" id="PF17907">
    <property type="entry name" value="AWS"/>
    <property type="match status" value="1"/>
</dbReference>
<evidence type="ECO:0000256" key="6">
    <source>
        <dbReference type="ARBA" id="ARBA00022553"/>
    </source>
</evidence>
<evidence type="ECO:0000313" key="24">
    <source>
        <dbReference type="EMBL" id="KAK2554234.1"/>
    </source>
</evidence>
<dbReference type="Proteomes" id="UP001249851">
    <property type="component" value="Unassembled WGS sequence"/>
</dbReference>
<evidence type="ECO:0000256" key="16">
    <source>
        <dbReference type="ARBA" id="ARBA00023242"/>
    </source>
</evidence>
<dbReference type="SUPFAM" id="SSF51045">
    <property type="entry name" value="WW domain"/>
    <property type="match status" value="1"/>
</dbReference>
<dbReference type="InterPro" id="IPR046341">
    <property type="entry name" value="SET_dom_sf"/>
</dbReference>
<feature type="region of interest" description="Disordered" evidence="19">
    <location>
        <begin position="847"/>
        <end position="925"/>
    </location>
</feature>
<feature type="compositionally biased region" description="Polar residues" evidence="19">
    <location>
        <begin position="858"/>
        <end position="872"/>
    </location>
</feature>
<dbReference type="SMART" id="SM00456">
    <property type="entry name" value="WW"/>
    <property type="match status" value="1"/>
</dbReference>
<dbReference type="GO" id="GO:0005694">
    <property type="term" value="C:chromosome"/>
    <property type="evidence" value="ECO:0007669"/>
    <property type="project" value="UniProtKB-SubCell"/>
</dbReference>
<feature type="domain" description="AWS" evidence="23">
    <location>
        <begin position="61"/>
        <end position="112"/>
    </location>
</feature>
<dbReference type="EMBL" id="JARQWQ010000071">
    <property type="protein sequence ID" value="KAK2554234.1"/>
    <property type="molecule type" value="Genomic_DNA"/>
</dbReference>
<evidence type="ECO:0000256" key="2">
    <source>
        <dbReference type="ARBA" id="ARBA00004286"/>
    </source>
</evidence>
<feature type="region of interest" description="Disordered" evidence="19">
    <location>
        <begin position="551"/>
        <end position="684"/>
    </location>
</feature>